<accession>A0A8C1KAA0</accession>
<dbReference type="SUPFAM" id="SSF51735">
    <property type="entry name" value="NAD(P)-binding Rossmann-fold domains"/>
    <property type="match status" value="1"/>
</dbReference>
<dbReference type="AlphaFoldDB" id="A0A8C1KAA0"/>
<keyword evidence="2" id="KW-1185">Reference proteome</keyword>
<dbReference type="Proteomes" id="UP000694427">
    <property type="component" value="Unplaced"/>
</dbReference>
<dbReference type="InterPro" id="IPR036291">
    <property type="entry name" value="NAD(P)-bd_dom_sf"/>
</dbReference>
<reference evidence="1" key="2">
    <citation type="submission" date="2025-09" db="UniProtKB">
        <authorList>
            <consortium name="Ensembl"/>
        </authorList>
    </citation>
    <scope>IDENTIFICATION</scope>
</reference>
<protein>
    <submittedName>
        <fullName evidence="1">Uncharacterized protein</fullName>
    </submittedName>
</protein>
<proteinExistence type="predicted"/>
<name>A0A8C1KAA0_CYPCA</name>
<evidence type="ECO:0000313" key="2">
    <source>
        <dbReference type="Proteomes" id="UP000694427"/>
    </source>
</evidence>
<reference evidence="1" key="1">
    <citation type="submission" date="2025-08" db="UniProtKB">
        <authorList>
            <consortium name="Ensembl"/>
        </authorList>
    </citation>
    <scope>IDENTIFICATION</scope>
</reference>
<evidence type="ECO:0000313" key="1">
    <source>
        <dbReference type="Ensembl" id="ENSCCRP00010044361.1"/>
    </source>
</evidence>
<dbReference type="Ensembl" id="ENSCCRT00010048656.1">
    <property type="protein sequence ID" value="ENSCCRP00010044361.1"/>
    <property type="gene ID" value="ENSCCRG00010018830.1"/>
</dbReference>
<dbReference type="Gene3D" id="3.40.50.720">
    <property type="entry name" value="NAD(P)-binding Rossmann-like Domain"/>
    <property type="match status" value="1"/>
</dbReference>
<sequence>VPVLDGMLHSVRDFGFRFFASWHLNEKFTQKCQGGQAHAYTVDVTNREQVYRTANQVRKEVGRLNVMLNVSKAVKHFFLV</sequence>
<organism evidence="1 2">
    <name type="scientific">Cyprinus carpio</name>
    <name type="common">Common carp</name>
    <dbReference type="NCBI Taxonomy" id="7962"/>
    <lineage>
        <taxon>Eukaryota</taxon>
        <taxon>Metazoa</taxon>
        <taxon>Chordata</taxon>
        <taxon>Craniata</taxon>
        <taxon>Vertebrata</taxon>
        <taxon>Euteleostomi</taxon>
        <taxon>Actinopterygii</taxon>
        <taxon>Neopterygii</taxon>
        <taxon>Teleostei</taxon>
        <taxon>Ostariophysi</taxon>
        <taxon>Cypriniformes</taxon>
        <taxon>Cyprinidae</taxon>
        <taxon>Cyprininae</taxon>
        <taxon>Cyprinus</taxon>
    </lineage>
</organism>